<keyword evidence="2" id="KW-1185">Reference proteome</keyword>
<comment type="caution">
    <text evidence="1">The sequence shown here is derived from an EMBL/GenBank/DDBJ whole genome shotgun (WGS) entry which is preliminary data.</text>
</comment>
<proteinExistence type="predicted"/>
<sequence length="719" mass="78381">MKEGSAFTEPQWQALLALLDAVVPSFIEGDRSLSASQNQIAVPSHELRDLYRRTLCGPDERFTYDDFCRYMASRPSDDPNFVASVKRSLGKLPLAASQQLGSILNFMLSRLGSIISTGYWTPFSEQPLAVRASILHSWQQSWFFLWPTLARIFITVGKVCWSQTDQLYLQINGYRSYSENLAPGRPTDFNFIQFQESAEPTIIETDVVIIGSGCGGGVCAEVLAKAGHRVLVVEQGYYFSPDKLPVALNRTYNIFEGGGGMTSVDGSTIVTAGRCWGGGGTVNWSASLQTPSYVREEWAQSGLTFFDGLEFQNSLDRVCDAMGVSDAAIQGNHGNRVLLEGSRRLGWRAATVPQNTGGNTHQCGCSCSLGCRSGQKQGPATYWLPAAARAGARFIEGFEVSQVLFADSKSSRATGLVGKWTSRDEDGNSDSSKPRTQQLVEVKAKTVILAGGALNTPLIMLRSGLTNKNIGKNLYLHPVVSFGATWNEDIKPWEGEILSSVVTEFENLDGSGHGVKIEASTMQPYAALLLFPWKSGLEFKAAALQYRHMTCHISLCRDRDSGSVAPEPADGRPVINYSPSKFDRAHIVLGLVAIAKICYVLGANVLAPAVPNVPYFECMKPADQRGIADEEFVEWLRQLEKSNLDPLRTTFNSAHQMGTARMGIDADTSVVNENGKVWGCENLYVADASVFPTASGVNPMITIMAIADRIARGIVLRQA</sequence>
<evidence type="ECO:0000313" key="1">
    <source>
        <dbReference type="EMBL" id="KAJ8129294.1"/>
    </source>
</evidence>
<evidence type="ECO:0000313" key="2">
    <source>
        <dbReference type="Proteomes" id="UP001153332"/>
    </source>
</evidence>
<organism evidence="1 2">
    <name type="scientific">Lasiodiplodia mahajangana</name>
    <dbReference type="NCBI Taxonomy" id="1108764"/>
    <lineage>
        <taxon>Eukaryota</taxon>
        <taxon>Fungi</taxon>
        <taxon>Dikarya</taxon>
        <taxon>Ascomycota</taxon>
        <taxon>Pezizomycotina</taxon>
        <taxon>Dothideomycetes</taxon>
        <taxon>Dothideomycetes incertae sedis</taxon>
        <taxon>Botryosphaeriales</taxon>
        <taxon>Botryosphaeriaceae</taxon>
        <taxon>Lasiodiplodia</taxon>
    </lineage>
</organism>
<gene>
    <name evidence="1" type="ORF">O1611_g4336</name>
</gene>
<protein>
    <submittedName>
        <fullName evidence="1">Uncharacterized protein</fullName>
    </submittedName>
</protein>
<dbReference type="EMBL" id="JAPUUL010000805">
    <property type="protein sequence ID" value="KAJ8129294.1"/>
    <property type="molecule type" value="Genomic_DNA"/>
</dbReference>
<accession>A0ACC2JPL3</accession>
<reference evidence="1" key="1">
    <citation type="submission" date="2022-12" db="EMBL/GenBank/DDBJ databases">
        <title>Genome Sequence of Lasiodiplodia mahajangana.</title>
        <authorList>
            <person name="Buettner E."/>
        </authorList>
    </citation>
    <scope>NUCLEOTIDE SEQUENCE</scope>
    <source>
        <strain evidence="1">VT137</strain>
    </source>
</reference>
<dbReference type="Proteomes" id="UP001153332">
    <property type="component" value="Unassembled WGS sequence"/>
</dbReference>
<name>A0ACC2JPL3_9PEZI</name>